<comment type="similarity">
    <text evidence="4 10">Belongs to the class-III pyridoxal-phosphate-dependent aminotransferase family.</text>
</comment>
<evidence type="ECO:0000256" key="10">
    <source>
        <dbReference type="RuleBase" id="RU003560"/>
    </source>
</evidence>
<evidence type="ECO:0000256" key="2">
    <source>
        <dbReference type="ARBA" id="ARBA00004173"/>
    </source>
</evidence>
<evidence type="ECO:0000256" key="1">
    <source>
        <dbReference type="ARBA" id="ARBA00001933"/>
    </source>
</evidence>
<comment type="cofactor">
    <cofactor evidence="1">
        <name>pyridoxal 5'-phosphate</name>
        <dbReference type="ChEBI" id="CHEBI:597326"/>
    </cofactor>
</comment>
<dbReference type="GO" id="GO:0042802">
    <property type="term" value="F:identical protein binding"/>
    <property type="evidence" value="ECO:0007669"/>
    <property type="project" value="TreeGrafter"/>
</dbReference>
<dbReference type="InterPro" id="IPR049704">
    <property type="entry name" value="Aminotrans_3_PPA_site"/>
</dbReference>
<dbReference type="STRING" id="101127.A0A1X2GC21"/>
<keyword evidence="12" id="KW-1185">Reference proteome</keyword>
<dbReference type="Pfam" id="PF00202">
    <property type="entry name" value="Aminotran_3"/>
    <property type="match status" value="1"/>
</dbReference>
<gene>
    <name evidence="11" type="ORF">DM01DRAFT_1337885</name>
</gene>
<dbReference type="CDD" id="cd00610">
    <property type="entry name" value="OAT_like"/>
    <property type="match status" value="1"/>
</dbReference>
<dbReference type="EMBL" id="MCGT01000024">
    <property type="protein sequence ID" value="ORX50224.1"/>
    <property type="molecule type" value="Genomic_DNA"/>
</dbReference>
<evidence type="ECO:0000256" key="4">
    <source>
        <dbReference type="ARBA" id="ARBA00008954"/>
    </source>
</evidence>
<dbReference type="InterPro" id="IPR004636">
    <property type="entry name" value="AcOrn/SuccOrn_fam"/>
</dbReference>
<dbReference type="Proteomes" id="UP000242146">
    <property type="component" value="Unassembled WGS sequence"/>
</dbReference>
<reference evidence="11 12" key="1">
    <citation type="submission" date="2016-07" db="EMBL/GenBank/DDBJ databases">
        <title>Pervasive Adenine N6-methylation of Active Genes in Fungi.</title>
        <authorList>
            <consortium name="DOE Joint Genome Institute"/>
            <person name="Mondo S.J."/>
            <person name="Dannebaum R.O."/>
            <person name="Kuo R.C."/>
            <person name="Labutti K."/>
            <person name="Haridas S."/>
            <person name="Kuo A."/>
            <person name="Salamov A."/>
            <person name="Ahrendt S.R."/>
            <person name="Lipzen A."/>
            <person name="Sullivan W."/>
            <person name="Andreopoulos W.B."/>
            <person name="Clum A."/>
            <person name="Lindquist E."/>
            <person name="Daum C."/>
            <person name="Ramamoorthy G.K."/>
            <person name="Gryganskyi A."/>
            <person name="Culley D."/>
            <person name="Magnuson J.K."/>
            <person name="James T.Y."/>
            <person name="O'Malley M.A."/>
            <person name="Stajich J.E."/>
            <person name="Spatafora J.W."/>
            <person name="Visel A."/>
            <person name="Grigoriev I.V."/>
        </authorList>
    </citation>
    <scope>NUCLEOTIDE SEQUENCE [LARGE SCALE GENOMIC DNA]</scope>
    <source>
        <strain evidence="11 12">NRRL 3301</strain>
    </source>
</reference>
<dbReference type="InterPro" id="IPR015421">
    <property type="entry name" value="PyrdxlP-dep_Trfase_major"/>
</dbReference>
<evidence type="ECO:0000256" key="8">
    <source>
        <dbReference type="ARBA" id="ARBA00022679"/>
    </source>
</evidence>
<evidence type="ECO:0000313" key="12">
    <source>
        <dbReference type="Proteomes" id="UP000242146"/>
    </source>
</evidence>
<dbReference type="InterPro" id="IPR015424">
    <property type="entry name" value="PyrdxlP-dep_Trfase"/>
</dbReference>
<dbReference type="UniPathway" id="UPA00068">
    <property type="reaction ID" value="UER00109"/>
</dbReference>
<dbReference type="GO" id="GO:0030170">
    <property type="term" value="F:pyridoxal phosphate binding"/>
    <property type="evidence" value="ECO:0007669"/>
    <property type="project" value="InterPro"/>
</dbReference>
<evidence type="ECO:0000256" key="5">
    <source>
        <dbReference type="ARBA" id="ARBA00012919"/>
    </source>
</evidence>
<sequence>MLSSALRKSVGLRTLVSSPALKSYRWSSTVIQPVTNVTHPDDAATPATQQAITQFNKYTVSTYARPDIIIESGKGCHLYDTSGREYLDFTAGIAVVGLGHSDDGVQQVLSDQASKLVHISNLYYNEHAGALAEQLIETTNKHSGDNAWAGKVFLSNSGTEANEGALKFARKWGKQFSKDKIKLVAFTNAFHGRSMGALSATYNPKYQAPFTPLIPGVVTAPYNDIDATLKLIDEDTCGVIIEPVQGEGGVHAASEPFLQALRKRCNEVNALLIYDEIQCGLGRTGKMWGHQHFGEDCQPDVLTMAKPLANGVPIGAIMTSDRVADIIKLGDHGTTFGGNPLASAVARHVVARLTDDRFLKTVNEQGQLLKQDLEALQSKYPDMIKHVRGKGFLLGVEFKKDPAPLVKLARERGLLLVTAGCNTVRIVPPLIITREQAREGVNRFAGAIEAFAAMA</sequence>
<dbReference type="HAMAP" id="MF_01107">
    <property type="entry name" value="ArgD_aminotrans_3"/>
    <property type="match status" value="1"/>
</dbReference>
<evidence type="ECO:0000256" key="9">
    <source>
        <dbReference type="ARBA" id="ARBA00022898"/>
    </source>
</evidence>
<comment type="subcellular location">
    <subcellularLocation>
        <location evidence="2">Mitochondrion</location>
    </subcellularLocation>
</comment>
<keyword evidence="9 10" id="KW-0663">Pyridoxal phosphate</keyword>
<name>A0A1X2GC21_9FUNG</name>
<dbReference type="Gene3D" id="3.40.640.10">
    <property type="entry name" value="Type I PLP-dependent aspartate aminotransferase-like (Major domain)"/>
    <property type="match status" value="1"/>
</dbReference>
<keyword evidence="8 11" id="KW-0808">Transferase</keyword>
<proteinExistence type="inferred from homology"/>
<dbReference type="PROSITE" id="PS00600">
    <property type="entry name" value="AA_TRANSFER_CLASS_3"/>
    <property type="match status" value="1"/>
</dbReference>
<protein>
    <recommendedName>
        <fullName evidence="5">acetylornithine transaminase</fullName>
        <ecNumber evidence="5">2.6.1.11</ecNumber>
    </recommendedName>
</protein>
<dbReference type="PIRSF" id="PIRSF000521">
    <property type="entry name" value="Transaminase_4ab_Lys_Orn"/>
    <property type="match status" value="1"/>
</dbReference>
<evidence type="ECO:0000256" key="6">
    <source>
        <dbReference type="ARBA" id="ARBA00022576"/>
    </source>
</evidence>
<comment type="caution">
    <text evidence="11">The sequence shown here is derived from an EMBL/GenBank/DDBJ whole genome shotgun (WGS) entry which is preliminary data.</text>
</comment>
<evidence type="ECO:0000313" key="11">
    <source>
        <dbReference type="EMBL" id="ORX50224.1"/>
    </source>
</evidence>
<dbReference type="AlphaFoldDB" id="A0A1X2GC21"/>
<evidence type="ECO:0000256" key="7">
    <source>
        <dbReference type="ARBA" id="ARBA00022605"/>
    </source>
</evidence>
<dbReference type="PANTHER" id="PTHR11986">
    <property type="entry name" value="AMINOTRANSFERASE CLASS III"/>
    <property type="match status" value="1"/>
</dbReference>
<keyword evidence="7" id="KW-0028">Amino-acid biosynthesis</keyword>
<dbReference type="NCBIfam" id="NF002325">
    <property type="entry name" value="PRK01278.1"/>
    <property type="match status" value="1"/>
</dbReference>
<dbReference type="GO" id="GO:0003992">
    <property type="term" value="F:N2-acetyl-L-ornithine:2-oxoglutarate 5-aminotransferase activity"/>
    <property type="evidence" value="ECO:0007669"/>
    <property type="project" value="UniProtKB-EC"/>
</dbReference>
<dbReference type="InterPro" id="IPR005814">
    <property type="entry name" value="Aminotrans_3"/>
</dbReference>
<dbReference type="PANTHER" id="PTHR11986:SF79">
    <property type="entry name" value="ACETYLORNITHINE AMINOTRANSFERASE, MITOCHONDRIAL"/>
    <property type="match status" value="1"/>
</dbReference>
<dbReference type="GO" id="GO:0006526">
    <property type="term" value="P:L-arginine biosynthetic process"/>
    <property type="evidence" value="ECO:0007669"/>
    <property type="project" value="UniProtKB-UniPathway"/>
</dbReference>
<dbReference type="EC" id="2.6.1.11" evidence="5"/>
<dbReference type="OrthoDB" id="5419315at2759"/>
<evidence type="ECO:0000256" key="3">
    <source>
        <dbReference type="ARBA" id="ARBA00005024"/>
    </source>
</evidence>
<dbReference type="FunFam" id="3.40.640.10:FF:000004">
    <property type="entry name" value="Acetylornithine aminotransferase"/>
    <property type="match status" value="1"/>
</dbReference>
<dbReference type="InterPro" id="IPR050103">
    <property type="entry name" value="Class-III_PLP-dep_AT"/>
</dbReference>
<dbReference type="NCBIfam" id="TIGR00707">
    <property type="entry name" value="argD"/>
    <property type="match status" value="1"/>
</dbReference>
<dbReference type="InterPro" id="IPR015422">
    <property type="entry name" value="PyrdxlP-dep_Trfase_small"/>
</dbReference>
<dbReference type="SUPFAM" id="SSF53383">
    <property type="entry name" value="PLP-dependent transferases"/>
    <property type="match status" value="1"/>
</dbReference>
<accession>A0A1X2GC21</accession>
<comment type="pathway">
    <text evidence="3">Amino-acid biosynthesis; L-arginine biosynthesis; N(2)-acetyl-L-ornithine from L-glutamate: step 4/4.</text>
</comment>
<dbReference type="Gene3D" id="3.90.1150.10">
    <property type="entry name" value="Aspartate Aminotransferase, domain 1"/>
    <property type="match status" value="1"/>
</dbReference>
<keyword evidence="6 11" id="KW-0032">Aminotransferase</keyword>
<organism evidence="11 12">
    <name type="scientific">Hesseltinella vesiculosa</name>
    <dbReference type="NCBI Taxonomy" id="101127"/>
    <lineage>
        <taxon>Eukaryota</taxon>
        <taxon>Fungi</taxon>
        <taxon>Fungi incertae sedis</taxon>
        <taxon>Mucoromycota</taxon>
        <taxon>Mucoromycotina</taxon>
        <taxon>Mucoromycetes</taxon>
        <taxon>Mucorales</taxon>
        <taxon>Cunninghamellaceae</taxon>
        <taxon>Hesseltinella</taxon>
    </lineage>
</organism>
<dbReference type="GO" id="GO:0005759">
    <property type="term" value="C:mitochondrial matrix"/>
    <property type="evidence" value="ECO:0007669"/>
    <property type="project" value="TreeGrafter"/>
</dbReference>